<dbReference type="EMBL" id="JAWDJW010000872">
    <property type="protein sequence ID" value="KAK3079875.1"/>
    <property type="molecule type" value="Genomic_DNA"/>
</dbReference>
<keyword evidence="2" id="KW-1185">Reference proteome</keyword>
<dbReference type="Proteomes" id="UP001186974">
    <property type="component" value="Unassembled WGS sequence"/>
</dbReference>
<name>A0ACC3DTB1_9PEZI</name>
<proteinExistence type="predicted"/>
<organism evidence="1 2">
    <name type="scientific">Coniosporium uncinatum</name>
    <dbReference type="NCBI Taxonomy" id="93489"/>
    <lineage>
        <taxon>Eukaryota</taxon>
        <taxon>Fungi</taxon>
        <taxon>Dikarya</taxon>
        <taxon>Ascomycota</taxon>
        <taxon>Pezizomycotina</taxon>
        <taxon>Dothideomycetes</taxon>
        <taxon>Dothideomycetes incertae sedis</taxon>
        <taxon>Coniosporium</taxon>
    </lineage>
</organism>
<evidence type="ECO:0000313" key="2">
    <source>
        <dbReference type="Proteomes" id="UP001186974"/>
    </source>
</evidence>
<protein>
    <submittedName>
        <fullName evidence="1">Uncharacterized protein</fullName>
    </submittedName>
</protein>
<comment type="caution">
    <text evidence="1">The sequence shown here is derived from an EMBL/GenBank/DDBJ whole genome shotgun (WGS) entry which is preliminary data.</text>
</comment>
<accession>A0ACC3DTB1</accession>
<reference evidence="1" key="1">
    <citation type="submission" date="2024-09" db="EMBL/GenBank/DDBJ databases">
        <title>Black Yeasts Isolated from many extreme environments.</title>
        <authorList>
            <person name="Coleine C."/>
            <person name="Stajich J.E."/>
            <person name="Selbmann L."/>
        </authorList>
    </citation>
    <scope>NUCLEOTIDE SEQUENCE</scope>
    <source>
        <strain evidence="1">CCFEE 5737</strain>
    </source>
</reference>
<sequence>MVNKISGYEDGPPGRRSFFRTYLKYVSKNDLQQDQHTCAICMKDFRDDSKIVQLPCGHPYCEECIVTWLKEKGRHKCPYCNFVCFIKEDHAFVEWDSAWLTEEDQEYYEEHEEYEPLERFDSLEDQDLYDAVYGPDDVSNSRWARWNR</sequence>
<evidence type="ECO:0000313" key="1">
    <source>
        <dbReference type="EMBL" id="KAK3079875.1"/>
    </source>
</evidence>
<gene>
    <name evidence="1" type="ORF">LTS18_003701</name>
</gene>